<evidence type="ECO:0000313" key="2">
    <source>
        <dbReference type="Proteomes" id="UP000037035"/>
    </source>
</evidence>
<sequence>ILRSVPQDQNSYSKSFRDVRTITKRIRLDPELEAICFPKCFSLYEPEDALVTCIYCKSKKAQACGESLFKSKHDPLIPQYQPMSHASIPLPTAFVPFIPRLVYHTQKFNSWLKWSLNVPGLEDEILSWRQTVQSAPKNKITDIQQSKALRSFSIKAKQALSGNELRLTFSLYIDWFNPFSNKLSGRNASMGVVALTCLDLSPHGRNKHNNLFIAGIIPGPKELDMTTISHVLAPLIDDLVLLNPGIFVNSEVGEKLECRPSDDTLVKQKRLLRLNGIHWSELNRLPYWDPVRNVALGVMHN</sequence>
<dbReference type="Proteomes" id="UP000037035">
    <property type="component" value="Unassembled WGS sequence"/>
</dbReference>
<feature type="non-terminal residue" evidence="1">
    <location>
        <position position="1"/>
    </location>
</feature>
<accession>A0A0L6V1P0</accession>
<dbReference type="STRING" id="27349.A0A0L6V1P0"/>
<dbReference type="EMBL" id="LAVV01007899">
    <property type="protein sequence ID" value="KNZ54402.1"/>
    <property type="molecule type" value="Genomic_DNA"/>
</dbReference>
<comment type="caution">
    <text evidence="1">The sequence shown here is derived from an EMBL/GenBank/DDBJ whole genome shotgun (WGS) entry which is preliminary data.</text>
</comment>
<evidence type="ECO:0000313" key="1">
    <source>
        <dbReference type="EMBL" id="KNZ54402.1"/>
    </source>
</evidence>
<dbReference type="AlphaFoldDB" id="A0A0L6V1P0"/>
<keyword evidence="2" id="KW-1185">Reference proteome</keyword>
<name>A0A0L6V1P0_9BASI</name>
<gene>
    <name evidence="1" type="ORF">VP01_2958g5</name>
</gene>
<proteinExistence type="predicted"/>
<organism evidence="1 2">
    <name type="scientific">Puccinia sorghi</name>
    <dbReference type="NCBI Taxonomy" id="27349"/>
    <lineage>
        <taxon>Eukaryota</taxon>
        <taxon>Fungi</taxon>
        <taxon>Dikarya</taxon>
        <taxon>Basidiomycota</taxon>
        <taxon>Pucciniomycotina</taxon>
        <taxon>Pucciniomycetes</taxon>
        <taxon>Pucciniales</taxon>
        <taxon>Pucciniaceae</taxon>
        <taxon>Puccinia</taxon>
    </lineage>
</organism>
<reference evidence="1 2" key="1">
    <citation type="submission" date="2015-08" db="EMBL/GenBank/DDBJ databases">
        <title>Next Generation Sequencing and Analysis of the Genome of Puccinia sorghi L Schw, the Causal Agent of Maize Common Rust.</title>
        <authorList>
            <person name="Rochi L."/>
            <person name="Burguener G."/>
            <person name="Darino M."/>
            <person name="Turjanski A."/>
            <person name="Kreff E."/>
            <person name="Dieguez M.J."/>
            <person name="Sacco F."/>
        </authorList>
    </citation>
    <scope>NUCLEOTIDE SEQUENCE [LARGE SCALE GENOMIC DNA]</scope>
    <source>
        <strain evidence="1 2">RO10H11247</strain>
    </source>
</reference>
<dbReference type="OrthoDB" id="2517699at2759"/>
<dbReference type="VEuPathDB" id="FungiDB:VP01_2958g5"/>
<protein>
    <submittedName>
        <fullName evidence="1">Uncharacterized protein</fullName>
    </submittedName>
</protein>